<reference evidence="1" key="1">
    <citation type="submission" date="2022-02" db="EMBL/GenBank/DDBJ databases">
        <title>Emergence and expansion in Europe of a Vibrio aestuarianus clonal complex pathogenic for oysters.</title>
        <authorList>
            <person name="Mesnil A."/>
            <person name="Travers M.-A."/>
        </authorList>
    </citation>
    <scope>NUCLEOTIDE SEQUENCE</scope>
    <source>
        <strain evidence="1">151-ITT-15-cp-1</strain>
    </source>
</reference>
<dbReference type="Proteomes" id="UP001140973">
    <property type="component" value="Unassembled WGS sequence"/>
</dbReference>
<protein>
    <submittedName>
        <fullName evidence="1">Uncharacterized protein</fullName>
    </submittedName>
</protein>
<proteinExistence type="predicted"/>
<evidence type="ECO:0000313" key="2">
    <source>
        <dbReference type="Proteomes" id="UP001140973"/>
    </source>
</evidence>
<sequence>MLGSYTIDDLYGGIVVCGICKADEVKDELREFGSFLVDSSNNADLNVEVAVSKIEDSVRMFEDIVHCAHLSDKSKKREERAKS</sequence>
<organism evidence="1 2">
    <name type="scientific">Vibrio aestuarianus</name>
    <dbReference type="NCBI Taxonomy" id="28171"/>
    <lineage>
        <taxon>Bacteria</taxon>
        <taxon>Pseudomonadati</taxon>
        <taxon>Pseudomonadota</taxon>
        <taxon>Gammaproteobacteria</taxon>
        <taxon>Vibrionales</taxon>
        <taxon>Vibrionaceae</taxon>
        <taxon>Vibrio</taxon>
    </lineage>
</organism>
<evidence type="ECO:0000313" key="1">
    <source>
        <dbReference type="EMBL" id="MDE1356651.1"/>
    </source>
</evidence>
<dbReference type="EMBL" id="JAKNAP010000010">
    <property type="protein sequence ID" value="MDE1356651.1"/>
    <property type="molecule type" value="Genomic_DNA"/>
</dbReference>
<comment type="caution">
    <text evidence="1">The sequence shown here is derived from an EMBL/GenBank/DDBJ whole genome shotgun (WGS) entry which is preliminary data.</text>
</comment>
<accession>A0A9X4FJ34</accession>
<dbReference type="RefSeq" id="WP_274673929.1">
    <property type="nucleotide sequence ID" value="NZ_JAKNAP010000010.1"/>
</dbReference>
<name>A0A9X4FJ34_9VIBR</name>
<dbReference type="AlphaFoldDB" id="A0A9X4FJ34"/>
<gene>
    <name evidence="1" type="ORF">L9W73_04910</name>
</gene>